<protein>
    <recommendedName>
        <fullName evidence="3">Rrn9 domain-containing protein</fullName>
    </recommendedName>
</protein>
<gene>
    <name evidence="1" type="ORF">LODBEIA_P03410</name>
</gene>
<dbReference type="Proteomes" id="UP001497383">
    <property type="component" value="Chromosome 1"/>
</dbReference>
<organism evidence="1 2">
    <name type="scientific">Lodderomyces beijingensis</name>
    <dbReference type="NCBI Taxonomy" id="1775926"/>
    <lineage>
        <taxon>Eukaryota</taxon>
        <taxon>Fungi</taxon>
        <taxon>Dikarya</taxon>
        <taxon>Ascomycota</taxon>
        <taxon>Saccharomycotina</taxon>
        <taxon>Pichiomycetes</taxon>
        <taxon>Debaryomycetaceae</taxon>
        <taxon>Candida/Lodderomyces clade</taxon>
        <taxon>Lodderomyces</taxon>
    </lineage>
</organism>
<evidence type="ECO:0000313" key="2">
    <source>
        <dbReference type="Proteomes" id="UP001497383"/>
    </source>
</evidence>
<proteinExistence type="predicted"/>
<accession>A0ABP0ZD65</accession>
<evidence type="ECO:0008006" key="3">
    <source>
        <dbReference type="Google" id="ProtNLM"/>
    </source>
</evidence>
<dbReference type="EMBL" id="OZ022405">
    <property type="protein sequence ID" value="CAK9435614.1"/>
    <property type="molecule type" value="Genomic_DNA"/>
</dbReference>
<evidence type="ECO:0000313" key="1">
    <source>
        <dbReference type="EMBL" id="CAK9435614.1"/>
    </source>
</evidence>
<reference evidence="1 2" key="1">
    <citation type="submission" date="2024-03" db="EMBL/GenBank/DDBJ databases">
        <authorList>
            <person name="Brejova B."/>
        </authorList>
    </citation>
    <scope>NUCLEOTIDE SEQUENCE [LARGE SCALE GENOMIC DNA]</scope>
    <source>
        <strain evidence="1 2">CBS 14171</strain>
    </source>
</reference>
<keyword evidence="2" id="KW-1185">Reference proteome</keyword>
<dbReference type="GeneID" id="92205537"/>
<dbReference type="RefSeq" id="XP_066827279.1">
    <property type="nucleotide sequence ID" value="XM_066973517.1"/>
</dbReference>
<sequence>MQDPPGPMERIKSKLQSIIRKDRKRVFAPIPFHLPPLRHNTRTLMQRITKRDDSTSNANTSEYQYLHRGMRSSRFLFKDTSSSDFDAKDLNSFTSPADSPDFHVSPEGRWFYAAADCKFAEPDDNAYGDGNEQSEELQQQGEDYQGETVVRKESEVIDNAGYSLVDLCVLLTTEIDKLSSKADKAATISGAGPSARQVQDDDTVQYATMANLQNSKKWDPHYHVNSYPSLSEWSQYNSCDLPQFARQQKTKRQIRVVKRRKKIVFRNAGSNSAEEEDDDILKC</sequence>
<name>A0ABP0ZD65_9ASCO</name>